<feature type="domain" description="ABC transporter" evidence="4">
    <location>
        <begin position="2"/>
        <end position="217"/>
    </location>
</feature>
<dbReference type="EMBL" id="CP129971">
    <property type="protein sequence ID" value="WKK77931.2"/>
    <property type="molecule type" value="Genomic_DNA"/>
</dbReference>
<evidence type="ECO:0000259" key="4">
    <source>
        <dbReference type="PROSITE" id="PS50893"/>
    </source>
</evidence>
<reference evidence="5 6" key="1">
    <citation type="submission" date="2023-08" db="EMBL/GenBank/DDBJ databases">
        <title>Comparative genomics and taxonomic characterization of three novel marine species of genus Marivirga.</title>
        <authorList>
            <person name="Muhammad N."/>
            <person name="Kim S.-G."/>
        </authorList>
    </citation>
    <scope>NUCLEOTIDE SEQUENCE [LARGE SCALE GENOMIC DNA]</scope>
    <source>
        <strain evidence="5 6">BDSF4-3</strain>
    </source>
</reference>
<dbReference type="GO" id="GO:0005524">
    <property type="term" value="F:ATP binding"/>
    <property type="evidence" value="ECO:0007669"/>
    <property type="project" value="UniProtKB-KW"/>
</dbReference>
<gene>
    <name evidence="5" type="ORF">QYS49_13155</name>
</gene>
<dbReference type="CDD" id="cd03230">
    <property type="entry name" value="ABC_DR_subfamily_A"/>
    <property type="match status" value="1"/>
</dbReference>
<dbReference type="Gene3D" id="3.40.50.300">
    <property type="entry name" value="P-loop containing nucleotide triphosphate hydrolases"/>
    <property type="match status" value="1"/>
</dbReference>
<organism evidence="5 6">
    <name type="scientific">Marivirga salinarum</name>
    <dbReference type="NCBI Taxonomy" id="3059078"/>
    <lineage>
        <taxon>Bacteria</taxon>
        <taxon>Pseudomonadati</taxon>
        <taxon>Bacteroidota</taxon>
        <taxon>Cytophagia</taxon>
        <taxon>Cytophagales</taxon>
        <taxon>Marivirgaceae</taxon>
        <taxon>Marivirga</taxon>
    </lineage>
</organism>
<dbReference type="InterPro" id="IPR003439">
    <property type="entry name" value="ABC_transporter-like_ATP-bd"/>
</dbReference>
<dbReference type="Pfam" id="PF00005">
    <property type="entry name" value="ABC_tran"/>
    <property type="match status" value="1"/>
</dbReference>
<dbReference type="PROSITE" id="PS50893">
    <property type="entry name" value="ABC_TRANSPORTER_2"/>
    <property type="match status" value="1"/>
</dbReference>
<sequence>MIKVRNLSKSYGSNKVLDDINLELSKGKIYGVVGENGSGKTTLFKCIAGLEEYSGSIKSEFEPLKNHLGILLTEPYFMSKLTAREYVMLMCNARGRSYKEIDEKNIFDLPLDRYASQYSTGMKKKLAMFTILLQGNAFFILDEPYNGVDIQSNFIITELIKTLRGLGKTILISSHIISSLTEICDDIFLLKEGQMNQSFSKENFKFLEIEMQNDNIADKINLLGLI</sequence>
<name>A0AA49GB25_9BACT</name>
<dbReference type="RefSeq" id="WP_308349145.1">
    <property type="nucleotide sequence ID" value="NZ_CP129971.1"/>
</dbReference>
<dbReference type="SUPFAM" id="SSF52540">
    <property type="entry name" value="P-loop containing nucleoside triphosphate hydrolases"/>
    <property type="match status" value="1"/>
</dbReference>
<dbReference type="AlphaFoldDB" id="A0AA49GB25"/>
<evidence type="ECO:0000256" key="2">
    <source>
        <dbReference type="ARBA" id="ARBA00022741"/>
    </source>
</evidence>
<accession>A0AA49GB25</accession>
<keyword evidence="6" id="KW-1185">Reference proteome</keyword>
<evidence type="ECO:0000256" key="1">
    <source>
        <dbReference type="ARBA" id="ARBA00022448"/>
    </source>
</evidence>
<keyword evidence="3 5" id="KW-0067">ATP-binding</keyword>
<dbReference type="Proteomes" id="UP001230496">
    <property type="component" value="Chromosome"/>
</dbReference>
<keyword evidence="2" id="KW-0547">Nucleotide-binding</keyword>
<dbReference type="InterPro" id="IPR003593">
    <property type="entry name" value="AAA+_ATPase"/>
</dbReference>
<evidence type="ECO:0000256" key="3">
    <source>
        <dbReference type="ARBA" id="ARBA00022840"/>
    </source>
</evidence>
<dbReference type="InterPro" id="IPR051782">
    <property type="entry name" value="ABC_Transporter_VariousFunc"/>
</dbReference>
<evidence type="ECO:0000313" key="5">
    <source>
        <dbReference type="EMBL" id="WKK77931.2"/>
    </source>
</evidence>
<protein>
    <submittedName>
        <fullName evidence="5">ABC transporter ATP-binding protein</fullName>
    </submittedName>
</protein>
<dbReference type="PANTHER" id="PTHR42939:SF1">
    <property type="entry name" value="ABC TRANSPORTER ATP-BINDING PROTEIN ALBC-RELATED"/>
    <property type="match status" value="1"/>
</dbReference>
<dbReference type="PANTHER" id="PTHR42939">
    <property type="entry name" value="ABC TRANSPORTER ATP-BINDING PROTEIN ALBC-RELATED"/>
    <property type="match status" value="1"/>
</dbReference>
<dbReference type="KEGG" id="msaa:QYS49_13155"/>
<keyword evidence="1" id="KW-0813">Transport</keyword>
<evidence type="ECO:0000313" key="6">
    <source>
        <dbReference type="Proteomes" id="UP001230496"/>
    </source>
</evidence>
<dbReference type="SMART" id="SM00382">
    <property type="entry name" value="AAA"/>
    <property type="match status" value="1"/>
</dbReference>
<proteinExistence type="predicted"/>
<dbReference type="InterPro" id="IPR027417">
    <property type="entry name" value="P-loop_NTPase"/>
</dbReference>
<dbReference type="GO" id="GO:0016887">
    <property type="term" value="F:ATP hydrolysis activity"/>
    <property type="evidence" value="ECO:0007669"/>
    <property type="project" value="InterPro"/>
</dbReference>